<feature type="region of interest" description="Disordered" evidence="1">
    <location>
        <begin position="859"/>
        <end position="961"/>
    </location>
</feature>
<dbReference type="Gene3D" id="1.10.1410.10">
    <property type="match status" value="1"/>
</dbReference>
<evidence type="ECO:0000259" key="2">
    <source>
        <dbReference type="PROSITE" id="PS00028"/>
    </source>
</evidence>
<reference evidence="3" key="2">
    <citation type="submission" date="2023-04" db="EMBL/GenBank/DDBJ databases">
        <authorList>
            <person name="Bu L."/>
            <person name="Lu L."/>
            <person name="Laidemitt M.R."/>
            <person name="Zhang S.M."/>
            <person name="Mutuku M."/>
            <person name="Mkoji G."/>
            <person name="Steinauer M."/>
            <person name="Loker E.S."/>
        </authorList>
    </citation>
    <scope>NUCLEOTIDE SEQUENCE</scope>
    <source>
        <strain evidence="3">KasaAsao</strain>
        <tissue evidence="3">Whole Snail</tissue>
    </source>
</reference>
<evidence type="ECO:0000256" key="1">
    <source>
        <dbReference type="SAM" id="MobiDB-lite"/>
    </source>
</evidence>
<dbReference type="PANTHER" id="PTHR12271:SF127">
    <property type="entry name" value="SPECKLE TARGETED PIP5K1A-REGULATED POLY(A) POLYMERASE"/>
    <property type="match status" value="1"/>
</dbReference>
<dbReference type="CDD" id="cd05402">
    <property type="entry name" value="NT_PAP_TUTase"/>
    <property type="match status" value="1"/>
</dbReference>
<organism evidence="3 4">
    <name type="scientific">Biomphalaria pfeifferi</name>
    <name type="common">Bloodfluke planorb</name>
    <name type="synonym">Freshwater snail</name>
    <dbReference type="NCBI Taxonomy" id="112525"/>
    <lineage>
        <taxon>Eukaryota</taxon>
        <taxon>Metazoa</taxon>
        <taxon>Spiralia</taxon>
        <taxon>Lophotrochozoa</taxon>
        <taxon>Mollusca</taxon>
        <taxon>Gastropoda</taxon>
        <taxon>Heterobranchia</taxon>
        <taxon>Euthyneura</taxon>
        <taxon>Panpulmonata</taxon>
        <taxon>Hygrophila</taxon>
        <taxon>Lymnaeoidea</taxon>
        <taxon>Planorbidae</taxon>
        <taxon>Biomphalaria</taxon>
    </lineage>
</organism>
<dbReference type="SUPFAM" id="SSF57667">
    <property type="entry name" value="beta-beta-alpha zinc fingers"/>
    <property type="match status" value="1"/>
</dbReference>
<dbReference type="InterPro" id="IPR035979">
    <property type="entry name" value="RBD_domain_sf"/>
</dbReference>
<dbReference type="AlphaFoldDB" id="A0AAD8F333"/>
<dbReference type="Gene3D" id="3.30.160.60">
    <property type="entry name" value="Classic Zinc Finger"/>
    <property type="match status" value="1"/>
</dbReference>
<dbReference type="Pfam" id="PF12874">
    <property type="entry name" value="zf-met"/>
    <property type="match status" value="1"/>
</dbReference>
<dbReference type="GO" id="GO:0003676">
    <property type="term" value="F:nucleic acid binding"/>
    <property type="evidence" value="ECO:0007669"/>
    <property type="project" value="InterPro"/>
</dbReference>
<dbReference type="InterPro" id="IPR012677">
    <property type="entry name" value="Nucleotide-bd_a/b_plait_sf"/>
</dbReference>
<dbReference type="EMBL" id="JASAOG010000120">
    <property type="protein sequence ID" value="KAK0049937.1"/>
    <property type="molecule type" value="Genomic_DNA"/>
</dbReference>
<keyword evidence="4" id="KW-1185">Reference proteome</keyword>
<feature type="compositionally biased region" description="Polar residues" evidence="1">
    <location>
        <begin position="885"/>
        <end position="911"/>
    </location>
</feature>
<dbReference type="InterPro" id="IPR043519">
    <property type="entry name" value="NT_sf"/>
</dbReference>
<dbReference type="GO" id="GO:1990817">
    <property type="term" value="F:poly(A) RNA polymerase activity"/>
    <property type="evidence" value="ECO:0007669"/>
    <property type="project" value="TreeGrafter"/>
</dbReference>
<dbReference type="PROSITE" id="PS00028">
    <property type="entry name" value="ZINC_FINGER_C2H2_1"/>
    <property type="match status" value="1"/>
</dbReference>
<accession>A0AAD8F333</accession>
<feature type="domain" description="C2H2-type" evidence="2">
    <location>
        <begin position="8"/>
        <end position="30"/>
    </location>
</feature>
<dbReference type="Gene3D" id="3.30.70.330">
    <property type="match status" value="1"/>
</dbReference>
<evidence type="ECO:0000313" key="3">
    <source>
        <dbReference type="EMBL" id="KAK0049937.1"/>
    </source>
</evidence>
<dbReference type="Gene3D" id="3.30.460.10">
    <property type="entry name" value="Beta Polymerase, domain 2"/>
    <property type="match status" value="1"/>
</dbReference>
<dbReference type="InterPro" id="IPR054708">
    <property type="entry name" value="MTPAP-like_central"/>
</dbReference>
<evidence type="ECO:0000313" key="4">
    <source>
        <dbReference type="Proteomes" id="UP001233172"/>
    </source>
</evidence>
<dbReference type="SUPFAM" id="SSF81631">
    <property type="entry name" value="PAP/OAS1 substrate-binding domain"/>
    <property type="match status" value="1"/>
</dbReference>
<sequence>MSEGGISCAVCGVHFNSQRDYFGHCQGKKHKSNENLANLQEAAQRTVFVKGFNGYNPDCKNVLGLYFSAFGPVTKIKVNNKSGGSIANVEFQDLPSLVKCLSVKHHSLQGSPLFVKQYVFHLPKHEQIRMIHLQNEKEEEQKRQNIHSAVMKSLMSACNLTDQINQMTEMLKLTEDDEKVRALICDDMTILFNRYFESCSVHQFGSSINRFGTKGCDLDLFLYLRSDLPYYKKPRVQLPFHKDIKTLKFDYGPLSTEQLATMDLYDQIKLVAKILENRKKWYTDIITIPSHRCPVIKFTHHSSGIKGDLSLNNRKALYNSLLLRLYGSDTRIQKLVHVVRLWAKAHELTGGVGKFQVLTSYALTLMILFSVMKREPKVIPLVCEVDGSVKGAYRENVENWDCIVVPSDAVLPATDNKETVVDLLKGFFQFFSDSVNWDTDVLMMWDSSIASRATISQDPFFTLTKAGCMMLIDPFVLTHNVLGNVNEKTRAKFIQEVKRAAEIMSPWPSSGELQPSSEIWGIAELLTVIPEPPNSPDKSKGQVNSQKKTTDQHATKIEGEQDNGDFCIPIQPSPDTMASLQLKSQAEKNQQSVALQWCDLAHTMALNILCKVFLASITSLDEPDKNVSISDVKTAGDSVTQTIESISPSIDSITLSNNVSIADVKTAGDSVTQTIESISPSIDSMTLSNDSPLSERNCQSTLGMSSCKRSSDEAKLDHLISRESLHSSDLCRENMVENPMKRFCEGICKNSISAKQMLSEPSEDCSPKSENIVVTRQNQLLNSDADANCDLLSGDQPLSKNKISSYRCQCKYKLWIGRSKLKKNRLSKCSLEFETQISQLLIQQMEKLLQKAQQLQIMQNESDSSQKSSSIPGSSQESPTIPDRGQQSSTIPDSSKQSALIPVSSQQSPTIPGSIQHSASISGSSKQPQPCSSSGGSSAQKDASPKSSNKAGSVRKTAEPKDKEVEFTCEIMYMKTDTMLPYILIKLRPTPVCLNNFKNFYYSFRSMASKLIVSQTDF</sequence>
<dbReference type="InterPro" id="IPR013087">
    <property type="entry name" value="Znf_C2H2_type"/>
</dbReference>
<protein>
    <submittedName>
        <fullName evidence="3">Speckle targeted PIP5K1A-regulated poly(A) polymerase</fullName>
    </submittedName>
</protein>
<dbReference type="GO" id="GO:0031123">
    <property type="term" value="P:RNA 3'-end processing"/>
    <property type="evidence" value="ECO:0007669"/>
    <property type="project" value="TreeGrafter"/>
</dbReference>
<dbReference type="PANTHER" id="PTHR12271">
    <property type="entry name" value="POLY A POLYMERASE CID PAP -RELATED"/>
    <property type="match status" value="1"/>
</dbReference>
<name>A0AAD8F333_BIOPF</name>
<reference evidence="3" key="1">
    <citation type="journal article" date="2023" name="PLoS Negl. Trop. Dis.">
        <title>A genome sequence for Biomphalaria pfeifferi, the major vector snail for the human-infecting parasite Schistosoma mansoni.</title>
        <authorList>
            <person name="Bu L."/>
            <person name="Lu L."/>
            <person name="Laidemitt M.R."/>
            <person name="Zhang S.M."/>
            <person name="Mutuku M."/>
            <person name="Mkoji G."/>
            <person name="Steinauer M."/>
            <person name="Loker E.S."/>
        </authorList>
    </citation>
    <scope>NUCLEOTIDE SEQUENCE</scope>
    <source>
        <strain evidence="3">KasaAsao</strain>
    </source>
</reference>
<feature type="compositionally biased region" description="Low complexity" evidence="1">
    <location>
        <begin position="862"/>
        <end position="878"/>
    </location>
</feature>
<dbReference type="SUPFAM" id="SSF81301">
    <property type="entry name" value="Nucleotidyltransferase"/>
    <property type="match status" value="1"/>
</dbReference>
<feature type="region of interest" description="Disordered" evidence="1">
    <location>
        <begin position="531"/>
        <end position="570"/>
    </location>
</feature>
<dbReference type="Proteomes" id="UP001233172">
    <property type="component" value="Unassembled WGS sequence"/>
</dbReference>
<dbReference type="Pfam" id="PF22600">
    <property type="entry name" value="MTPAP-like_central"/>
    <property type="match status" value="1"/>
</dbReference>
<dbReference type="InterPro" id="IPR036236">
    <property type="entry name" value="Znf_C2H2_sf"/>
</dbReference>
<feature type="compositionally biased region" description="Low complexity" evidence="1">
    <location>
        <begin position="913"/>
        <end position="942"/>
    </location>
</feature>
<dbReference type="SUPFAM" id="SSF54928">
    <property type="entry name" value="RNA-binding domain, RBD"/>
    <property type="match status" value="1"/>
</dbReference>
<comment type="caution">
    <text evidence="3">The sequence shown here is derived from an EMBL/GenBank/DDBJ whole genome shotgun (WGS) entry which is preliminary data.</text>
</comment>
<proteinExistence type="predicted"/>
<feature type="compositionally biased region" description="Basic and acidic residues" evidence="1">
    <location>
        <begin position="548"/>
        <end position="559"/>
    </location>
</feature>
<gene>
    <name evidence="3" type="ORF">Bpfe_020669</name>
</gene>